<accession>A0A4U6TV12</accession>
<dbReference type="EMBL" id="CM016559">
    <property type="protein sequence ID" value="TKW01547.1"/>
    <property type="molecule type" value="Genomic_DNA"/>
</dbReference>
<evidence type="ECO:0000259" key="10">
    <source>
        <dbReference type="Pfam" id="PF13962"/>
    </source>
</evidence>
<dbReference type="GO" id="GO:0005886">
    <property type="term" value="C:plasma membrane"/>
    <property type="evidence" value="ECO:0007669"/>
    <property type="project" value="TreeGrafter"/>
</dbReference>
<name>A0A4U6TV12_SETVI</name>
<feature type="repeat" description="ANK" evidence="7">
    <location>
        <begin position="393"/>
        <end position="417"/>
    </location>
</feature>
<protein>
    <recommendedName>
        <fullName evidence="10">PGG domain-containing protein</fullName>
    </recommendedName>
</protein>
<feature type="transmembrane region" description="Helical" evidence="9">
    <location>
        <begin position="486"/>
        <end position="506"/>
    </location>
</feature>
<dbReference type="Gramene" id="TKW01547">
    <property type="protein sequence ID" value="TKW01547"/>
    <property type="gene ID" value="SEVIR_8G188000v2"/>
</dbReference>
<evidence type="ECO:0000256" key="5">
    <source>
        <dbReference type="ARBA" id="ARBA00023043"/>
    </source>
</evidence>
<proteinExistence type="predicted"/>
<reference evidence="11" key="1">
    <citation type="submission" date="2019-03" db="EMBL/GenBank/DDBJ databases">
        <title>WGS assembly of Setaria viridis.</title>
        <authorList>
            <person name="Huang P."/>
            <person name="Jenkins J."/>
            <person name="Grimwood J."/>
            <person name="Barry K."/>
            <person name="Healey A."/>
            <person name="Mamidi S."/>
            <person name="Sreedasyam A."/>
            <person name="Shu S."/>
            <person name="Feldman M."/>
            <person name="Wu J."/>
            <person name="Yu Y."/>
            <person name="Chen C."/>
            <person name="Johnson J."/>
            <person name="Rokhsar D."/>
            <person name="Baxter I."/>
            <person name="Schmutz J."/>
            <person name="Brutnell T."/>
            <person name="Kellogg E."/>
        </authorList>
    </citation>
    <scope>NUCLEOTIDE SEQUENCE [LARGE SCALE GENOMIC DNA]</scope>
</reference>
<evidence type="ECO:0000313" key="11">
    <source>
        <dbReference type="EMBL" id="TKW01547.1"/>
    </source>
</evidence>
<dbReference type="PANTHER" id="PTHR24186:SF41">
    <property type="entry name" value="PGG DOMAIN-CONTAINING PROTEIN"/>
    <property type="match status" value="1"/>
</dbReference>
<feature type="region of interest" description="Disordered" evidence="8">
    <location>
        <begin position="1"/>
        <end position="20"/>
    </location>
</feature>
<keyword evidence="12" id="KW-1185">Reference proteome</keyword>
<dbReference type="Pfam" id="PF12796">
    <property type="entry name" value="Ank_2"/>
    <property type="match status" value="3"/>
</dbReference>
<dbReference type="SUPFAM" id="SSF48403">
    <property type="entry name" value="Ankyrin repeat"/>
    <property type="match status" value="1"/>
</dbReference>
<feature type="domain" description="PGG" evidence="10">
    <location>
        <begin position="477"/>
        <end position="580"/>
    </location>
</feature>
<dbReference type="InterPro" id="IPR002110">
    <property type="entry name" value="Ankyrin_rpt"/>
</dbReference>
<evidence type="ECO:0000313" key="12">
    <source>
        <dbReference type="Proteomes" id="UP000298652"/>
    </source>
</evidence>
<evidence type="ECO:0000256" key="4">
    <source>
        <dbReference type="ARBA" id="ARBA00022989"/>
    </source>
</evidence>
<dbReference type="Proteomes" id="UP000298652">
    <property type="component" value="Chromosome 8"/>
</dbReference>
<evidence type="ECO:0000256" key="1">
    <source>
        <dbReference type="ARBA" id="ARBA00004141"/>
    </source>
</evidence>
<evidence type="ECO:0000256" key="9">
    <source>
        <dbReference type="SAM" id="Phobius"/>
    </source>
</evidence>
<dbReference type="Pfam" id="PF00023">
    <property type="entry name" value="Ank"/>
    <property type="match status" value="1"/>
</dbReference>
<comment type="subcellular location">
    <subcellularLocation>
        <location evidence="1">Membrane</location>
        <topology evidence="1">Multi-pass membrane protein</topology>
    </subcellularLocation>
</comment>
<keyword evidence="2 9" id="KW-0812">Transmembrane</keyword>
<gene>
    <name evidence="11" type="ORF">SEVIR_8G188000v2</name>
</gene>
<keyword evidence="4 9" id="KW-1133">Transmembrane helix</keyword>
<sequence>MEHPQQHVVQVGRPPSRGSSSDDAACLVGMCPALYRAANRGRTEEVMALLLQQHAAGAAAKDRQDTGIYYLCMIMNRVILMKKRVDSIIQHGQCDILEVSAEGNTVIHVAAEQGHHELIQELYVRFNNIKGLLSHQNSALDTPLHCAARAGHVRTVAILIQLAQDYCGESILGCKNEAGDSALHMAARHGHGAATEVLVSVAPELAAELNNAGVSPLYLAVMSGSVQALRAIIACKDASAVGPSLQKQNALHAAVFKSSVMVDLLLEWRPALAEQVDGSGSSPLHIASSDGDSDVVRAILRAAPPRTVYKKDSGGLSALFVAARMGHHRVVNEILEWCPDAAELRDDNGGTFVHAAAKEKSDSFAKEKHRHSVVSLAIENPMLRGLLDVQDKDGNTPLHLAVAAGAPRVVDELLRKGKVRADILNNDGRTALDLAAGSTSFFTTVKLVVMLVGFGAQLRPQRQDHLKLWSGHDSIAKDIERTSDSLAVVAVLIATAALAAGFNVPGGYGEKTGEANLEDRLVFKGFLVLDISAVAASVVAVILLVYGKASRSAGSWKSFAAALQCMWASLICLMLAFYAVLDAVTTTKAVYRYGFPVIFACIVVLSIFIMSRIEPVRTSLTVWRFMCHRAKSSRQTGWRFMCQQRCHLKGWHAVQRQFPLAGAYVLNLCLFTATYVLIGIVGFVGISWLEQLQRMF</sequence>
<dbReference type="SMART" id="SM00248">
    <property type="entry name" value="ANK"/>
    <property type="match status" value="8"/>
</dbReference>
<keyword evidence="3" id="KW-0677">Repeat</keyword>
<evidence type="ECO:0000256" key="6">
    <source>
        <dbReference type="ARBA" id="ARBA00023136"/>
    </source>
</evidence>
<feature type="repeat" description="ANK" evidence="7">
    <location>
        <begin position="279"/>
        <end position="301"/>
    </location>
</feature>
<dbReference type="OMA" id="WRSHRTN"/>
<dbReference type="PROSITE" id="PS50297">
    <property type="entry name" value="ANK_REP_REGION"/>
    <property type="match status" value="2"/>
</dbReference>
<organism evidence="11 12">
    <name type="scientific">Setaria viridis</name>
    <name type="common">Green bristlegrass</name>
    <name type="synonym">Setaria italica subsp. viridis</name>
    <dbReference type="NCBI Taxonomy" id="4556"/>
    <lineage>
        <taxon>Eukaryota</taxon>
        <taxon>Viridiplantae</taxon>
        <taxon>Streptophyta</taxon>
        <taxon>Embryophyta</taxon>
        <taxon>Tracheophyta</taxon>
        <taxon>Spermatophyta</taxon>
        <taxon>Magnoliopsida</taxon>
        <taxon>Liliopsida</taxon>
        <taxon>Poales</taxon>
        <taxon>Poaceae</taxon>
        <taxon>PACMAD clade</taxon>
        <taxon>Panicoideae</taxon>
        <taxon>Panicodae</taxon>
        <taxon>Paniceae</taxon>
        <taxon>Cenchrinae</taxon>
        <taxon>Setaria</taxon>
    </lineage>
</organism>
<dbReference type="InterPro" id="IPR026961">
    <property type="entry name" value="PGG_dom"/>
</dbReference>
<dbReference type="AlphaFoldDB" id="A0A4U6TV12"/>
<evidence type="ECO:0000256" key="8">
    <source>
        <dbReference type="SAM" id="MobiDB-lite"/>
    </source>
</evidence>
<keyword evidence="6 9" id="KW-0472">Membrane</keyword>
<feature type="transmembrane region" description="Helical" evidence="9">
    <location>
        <begin position="434"/>
        <end position="456"/>
    </location>
</feature>
<dbReference type="PANTHER" id="PTHR24186">
    <property type="entry name" value="PROTEIN PHOSPHATASE 1 REGULATORY SUBUNIT"/>
    <property type="match status" value="1"/>
</dbReference>
<dbReference type="Pfam" id="PF13962">
    <property type="entry name" value="PGG"/>
    <property type="match status" value="1"/>
</dbReference>
<dbReference type="InterPro" id="IPR036770">
    <property type="entry name" value="Ankyrin_rpt-contain_sf"/>
</dbReference>
<keyword evidence="5 7" id="KW-0040">ANK repeat</keyword>
<evidence type="ECO:0000256" key="7">
    <source>
        <dbReference type="PROSITE-ProRule" id="PRU00023"/>
    </source>
</evidence>
<feature type="transmembrane region" description="Helical" evidence="9">
    <location>
        <begin position="559"/>
        <end position="581"/>
    </location>
</feature>
<evidence type="ECO:0000256" key="2">
    <source>
        <dbReference type="ARBA" id="ARBA00022692"/>
    </source>
</evidence>
<dbReference type="PROSITE" id="PS50088">
    <property type="entry name" value="ANK_REPEAT"/>
    <property type="match status" value="2"/>
</dbReference>
<feature type="transmembrane region" description="Helical" evidence="9">
    <location>
        <begin position="664"/>
        <end position="689"/>
    </location>
</feature>
<dbReference type="Gene3D" id="1.25.40.20">
    <property type="entry name" value="Ankyrin repeat-containing domain"/>
    <property type="match status" value="3"/>
</dbReference>
<feature type="transmembrane region" description="Helical" evidence="9">
    <location>
        <begin position="593"/>
        <end position="610"/>
    </location>
</feature>
<evidence type="ECO:0000256" key="3">
    <source>
        <dbReference type="ARBA" id="ARBA00022737"/>
    </source>
</evidence>
<feature type="transmembrane region" description="Helical" evidence="9">
    <location>
        <begin position="526"/>
        <end position="547"/>
    </location>
</feature>